<dbReference type="AlphaFoldDB" id="A0A1H9JDJ3"/>
<evidence type="ECO:0000313" key="2">
    <source>
        <dbReference type="Proteomes" id="UP000199028"/>
    </source>
</evidence>
<name>A0A1H9JDJ3_9PSEU</name>
<dbReference type="OrthoDB" id="3502641at2"/>
<keyword evidence="2" id="KW-1185">Reference proteome</keyword>
<gene>
    <name evidence="1" type="ORF">SAMN05216195_103202</name>
</gene>
<reference evidence="2" key="1">
    <citation type="submission" date="2016-10" db="EMBL/GenBank/DDBJ databases">
        <authorList>
            <person name="Varghese N."/>
            <person name="Submissions S."/>
        </authorList>
    </citation>
    <scope>NUCLEOTIDE SEQUENCE [LARGE SCALE GENOMIC DNA]</scope>
    <source>
        <strain evidence="2">CGMCC 4.578</strain>
    </source>
</reference>
<organism evidence="1 2">
    <name type="scientific">Lentzea flaviverrucosa</name>
    <dbReference type="NCBI Taxonomy" id="200379"/>
    <lineage>
        <taxon>Bacteria</taxon>
        <taxon>Bacillati</taxon>
        <taxon>Actinomycetota</taxon>
        <taxon>Actinomycetes</taxon>
        <taxon>Pseudonocardiales</taxon>
        <taxon>Pseudonocardiaceae</taxon>
        <taxon>Lentzea</taxon>
    </lineage>
</organism>
<accession>A0A1H9JDJ3</accession>
<evidence type="ECO:0000313" key="1">
    <source>
        <dbReference type="EMBL" id="SEQ84799.1"/>
    </source>
</evidence>
<dbReference type="Gene3D" id="1.25.40.10">
    <property type="entry name" value="Tetratricopeptide repeat domain"/>
    <property type="match status" value="1"/>
</dbReference>
<protein>
    <submittedName>
        <fullName evidence="1">Uncharacterized protein</fullName>
    </submittedName>
</protein>
<dbReference type="EMBL" id="FOFT01000003">
    <property type="protein sequence ID" value="SEQ84799.1"/>
    <property type="molecule type" value="Genomic_DNA"/>
</dbReference>
<dbReference type="InterPro" id="IPR011990">
    <property type="entry name" value="TPR-like_helical_dom_sf"/>
</dbReference>
<proteinExistence type="predicted"/>
<dbReference type="Proteomes" id="UP000199028">
    <property type="component" value="Unassembled WGS sequence"/>
</dbReference>
<dbReference type="RefSeq" id="WP_090064774.1">
    <property type="nucleotide sequence ID" value="NZ_FOFT01000003.1"/>
</dbReference>
<sequence>MLVPESAFERARSGSGQLFAVTRPPGAERTQYLVQAVEQAQAQGLAVVWTTCRADAPPYWPWHAVLAGLGCDAAVLDAEPEVCARKVTDALAEEPALIIIDDLGLAGEEALRLTRFVAGSVQRLPVVLVVTAPDSTSSDETDRLVSPPPERDETVRLVQRAHAVLAEGRITEARDLLDQAARDGDPEAALGLPGMWVNKYRGRADRALAIARLREALAARPPEPLRTRLITRLTAEQAYDRRETESVLRALEKARSTGDQLTLAEALSLAHHALWSPEHTAFRLALAGELISVASAAGLDLLALSGLCRRTMDLFCLGDPHAERSQAELARRASGHPGLLFFHAAMDVMRTIRAGRFAEAEQKSLACLRIGVEAGDVDAETFHSTHLFAIRWLQGRGGELVDLAEQVTHSPTLPDLEFSFEAALALLALEAGQRDRARSALHRLTINGLTAVPLSSTWITCMFCVVHVAAALGEADIAREAYRLLEPFGPLPVVPATAIVCFGSAELLLGIAATTFGDAALATGHLERAVTTNIRLGNLPMTAYARATLAQTAGGERGRALFDVAINDANAIGMSARAAMWAQARDGLSGRILIRKENGWWVVSHQGRETRVEDLVGMRYLARLVADPGTEIPALELVGGEDSGNQQVLDPVARAAYLTRIRDLRARLDDDPTPRLEAELEALLSHLERETGMGGRTRNFAGPAERARTAVRKAIRRAIDTIATTEQPTADALRDAVTTGYRCSYRPSRS</sequence>